<dbReference type="AlphaFoldDB" id="A0A2A4F3B7"/>
<dbReference type="InterPro" id="IPR000086">
    <property type="entry name" value="NUDIX_hydrolase_dom"/>
</dbReference>
<dbReference type="PROSITE" id="PS51462">
    <property type="entry name" value="NUDIX"/>
    <property type="match status" value="1"/>
</dbReference>
<protein>
    <submittedName>
        <fullName evidence="9">ADP-ribose pyrophosphatase</fullName>
    </submittedName>
</protein>
<dbReference type="PANTHER" id="PTHR42904:SF6">
    <property type="entry name" value="NAD-CAPPED RNA HYDROLASE NUDT12"/>
    <property type="match status" value="1"/>
</dbReference>
<evidence type="ECO:0000256" key="3">
    <source>
        <dbReference type="ARBA" id="ARBA00009595"/>
    </source>
</evidence>
<evidence type="ECO:0000256" key="5">
    <source>
        <dbReference type="ARBA" id="ARBA00022801"/>
    </source>
</evidence>
<feature type="domain" description="Nudix hydrolase" evidence="8">
    <location>
        <begin position="45"/>
        <end position="165"/>
    </location>
</feature>
<dbReference type="GO" id="GO:0035529">
    <property type="term" value="F:NADH pyrophosphatase activity"/>
    <property type="evidence" value="ECO:0007669"/>
    <property type="project" value="TreeGrafter"/>
</dbReference>
<evidence type="ECO:0000256" key="6">
    <source>
        <dbReference type="ARBA" id="ARBA00022842"/>
    </source>
</evidence>
<dbReference type="RefSeq" id="WP_084902221.1">
    <property type="nucleotide sequence ID" value="NZ_CP020737.1"/>
</dbReference>
<reference evidence="9 10" key="1">
    <citation type="submission" date="2017-01" db="EMBL/GenBank/DDBJ databases">
        <title>Whole-Genome Shotgun Sequencing of Two beta-Proteobacterial Species in Search of the Bulgecin Biosynthetic Cluster.</title>
        <authorList>
            <person name="Horsman M.E."/>
            <person name="Marous D.R."/>
            <person name="Li R."/>
            <person name="Oliver R.A."/>
            <person name="Byun B."/>
            <person name="Emrich S.J."/>
            <person name="Boggess B."/>
            <person name="Townsend C.A."/>
            <person name="Mobashery S."/>
        </authorList>
    </citation>
    <scope>NUCLEOTIDE SEQUENCE [LARGE SCALE GENOMIC DNA]</scope>
    <source>
        <strain evidence="9 10">ATCC 31433</strain>
    </source>
</reference>
<comment type="cofactor">
    <cofactor evidence="1">
        <name>Mg(2+)</name>
        <dbReference type="ChEBI" id="CHEBI:18420"/>
    </cofactor>
</comment>
<dbReference type="SUPFAM" id="SSF55811">
    <property type="entry name" value="Nudix"/>
    <property type="match status" value="1"/>
</dbReference>
<evidence type="ECO:0000256" key="7">
    <source>
        <dbReference type="ARBA" id="ARBA00023679"/>
    </source>
</evidence>
<name>A0A2A4F3B7_9BURK</name>
<dbReference type="GO" id="GO:0005829">
    <property type="term" value="C:cytosol"/>
    <property type="evidence" value="ECO:0007669"/>
    <property type="project" value="TreeGrafter"/>
</dbReference>
<dbReference type="Gene3D" id="3.90.79.10">
    <property type="entry name" value="Nucleoside Triphosphate Pyrophosphohydrolase"/>
    <property type="match status" value="1"/>
</dbReference>
<evidence type="ECO:0000256" key="4">
    <source>
        <dbReference type="ARBA" id="ARBA00022723"/>
    </source>
</evidence>
<dbReference type="GO" id="GO:0046872">
    <property type="term" value="F:metal ion binding"/>
    <property type="evidence" value="ECO:0007669"/>
    <property type="project" value="UniProtKB-KW"/>
</dbReference>
<evidence type="ECO:0000313" key="9">
    <source>
        <dbReference type="EMBL" id="PCE27160.1"/>
    </source>
</evidence>
<comment type="catalytic activity">
    <reaction evidence="7">
        <text>a 5'-end NAD(+)-phospho-ribonucleoside in mRNA + H2O = a 5'-end phospho-adenosine-phospho-ribonucleoside in mRNA + beta-nicotinamide D-ribonucleotide + 2 H(+)</text>
        <dbReference type="Rhea" id="RHEA:60876"/>
        <dbReference type="Rhea" id="RHEA-COMP:15698"/>
        <dbReference type="Rhea" id="RHEA-COMP:15719"/>
        <dbReference type="ChEBI" id="CHEBI:14649"/>
        <dbReference type="ChEBI" id="CHEBI:15377"/>
        <dbReference type="ChEBI" id="CHEBI:15378"/>
        <dbReference type="ChEBI" id="CHEBI:144029"/>
        <dbReference type="ChEBI" id="CHEBI:144051"/>
    </reaction>
    <physiologicalReaction direction="left-to-right" evidence="7">
        <dbReference type="Rhea" id="RHEA:60877"/>
    </physiologicalReaction>
</comment>
<dbReference type="InterPro" id="IPR015797">
    <property type="entry name" value="NUDIX_hydrolase-like_dom_sf"/>
</dbReference>
<dbReference type="GO" id="GO:0006742">
    <property type="term" value="P:NADP+ catabolic process"/>
    <property type="evidence" value="ECO:0007669"/>
    <property type="project" value="TreeGrafter"/>
</dbReference>
<dbReference type="GeneID" id="68999979"/>
<proteinExistence type="inferred from homology"/>
<keyword evidence="6" id="KW-0460">Magnesium</keyword>
<evidence type="ECO:0000256" key="2">
    <source>
        <dbReference type="ARBA" id="ARBA00001947"/>
    </source>
</evidence>
<comment type="similarity">
    <text evidence="3">Belongs to the Nudix hydrolase family. NudC subfamily.</text>
</comment>
<keyword evidence="5" id="KW-0378">Hydrolase</keyword>
<organism evidence="9 10">
    <name type="scientific">Burkholderia ubonensis subsp. mesacidophila</name>
    <dbReference type="NCBI Taxonomy" id="265293"/>
    <lineage>
        <taxon>Bacteria</taxon>
        <taxon>Pseudomonadati</taxon>
        <taxon>Pseudomonadota</taxon>
        <taxon>Betaproteobacteria</taxon>
        <taxon>Burkholderiales</taxon>
        <taxon>Burkholderiaceae</taxon>
        <taxon>Burkholderia</taxon>
        <taxon>Burkholderia cepacia complex</taxon>
    </lineage>
</organism>
<evidence type="ECO:0000256" key="1">
    <source>
        <dbReference type="ARBA" id="ARBA00001946"/>
    </source>
</evidence>
<gene>
    <name evidence="9" type="ORF">BZL54_30345</name>
</gene>
<comment type="cofactor">
    <cofactor evidence="2">
        <name>Zn(2+)</name>
        <dbReference type="ChEBI" id="CHEBI:29105"/>
    </cofactor>
</comment>
<dbReference type="GO" id="GO:0019677">
    <property type="term" value="P:NAD+ catabolic process"/>
    <property type="evidence" value="ECO:0007669"/>
    <property type="project" value="TreeGrafter"/>
</dbReference>
<sequence>MTLADYRFCPRCARPLIERADPAEEGGRIRQACPDDLCGYVHWNNPLPVVAAIVEIDGKVLLARNAAWPEGMFALITGFLEHGETPEDGIAREVLEETALKAEQISLVGVYEFIRKNELIIAYHVRASGAITLSPELLEYRLVDPPRLRPWRAGTGYALADWMRARGLDFEFVDRPGQ</sequence>
<accession>A0A2A4F3B7</accession>
<dbReference type="Pfam" id="PF00293">
    <property type="entry name" value="NUDIX"/>
    <property type="match status" value="1"/>
</dbReference>
<dbReference type="InterPro" id="IPR050241">
    <property type="entry name" value="NAD-cap_RNA_hydrolase_NudC"/>
</dbReference>
<dbReference type="PANTHER" id="PTHR42904">
    <property type="entry name" value="NUDIX HYDROLASE, NUDC SUBFAMILY"/>
    <property type="match status" value="1"/>
</dbReference>
<comment type="caution">
    <text evidence="9">The sequence shown here is derived from an EMBL/GenBank/DDBJ whole genome shotgun (WGS) entry which is preliminary data.</text>
</comment>
<evidence type="ECO:0000313" key="10">
    <source>
        <dbReference type="Proteomes" id="UP000217994"/>
    </source>
</evidence>
<keyword evidence="4" id="KW-0479">Metal-binding</keyword>
<dbReference type="EMBL" id="MTZU01000101">
    <property type="protein sequence ID" value="PCE27160.1"/>
    <property type="molecule type" value="Genomic_DNA"/>
</dbReference>
<evidence type="ECO:0000259" key="8">
    <source>
        <dbReference type="PROSITE" id="PS51462"/>
    </source>
</evidence>
<dbReference type="Proteomes" id="UP000217994">
    <property type="component" value="Unassembled WGS sequence"/>
</dbReference>